<dbReference type="EMBL" id="MN740786">
    <property type="protein sequence ID" value="QHU11562.1"/>
    <property type="molecule type" value="Genomic_DNA"/>
</dbReference>
<keyword evidence="6" id="KW-0862">Zinc</keyword>
<keyword evidence="2" id="KW-0479">Metal-binding</keyword>
<organism evidence="11">
    <name type="scientific">viral metagenome</name>
    <dbReference type="NCBI Taxonomy" id="1070528"/>
    <lineage>
        <taxon>unclassified sequences</taxon>
        <taxon>metagenomes</taxon>
        <taxon>organismal metagenomes</taxon>
    </lineage>
</organism>
<evidence type="ECO:0000256" key="7">
    <source>
        <dbReference type="SAM" id="Coils"/>
    </source>
</evidence>
<keyword evidence="3" id="KW-0677">Repeat</keyword>
<dbReference type="PROSITE" id="PS51873">
    <property type="entry name" value="TRIAD"/>
    <property type="match status" value="1"/>
</dbReference>
<keyword evidence="7" id="KW-0175">Coiled coil</keyword>
<evidence type="ECO:0000256" key="6">
    <source>
        <dbReference type="ARBA" id="ARBA00022833"/>
    </source>
</evidence>
<evidence type="ECO:0000256" key="3">
    <source>
        <dbReference type="ARBA" id="ARBA00022737"/>
    </source>
</evidence>
<dbReference type="AlphaFoldDB" id="A0A6C0K0J5"/>
<evidence type="ECO:0008006" key="12">
    <source>
        <dbReference type="Google" id="ProtNLM"/>
    </source>
</evidence>
<dbReference type="PROSITE" id="PS50089">
    <property type="entry name" value="ZF_RING_2"/>
    <property type="match status" value="1"/>
</dbReference>
<keyword evidence="1" id="KW-0808">Transferase</keyword>
<name>A0A6C0K0J5_9ZZZZ</name>
<feature type="domain" description="RING-type" evidence="9">
    <location>
        <begin position="8"/>
        <end position="54"/>
    </location>
</feature>
<dbReference type="Gene3D" id="1.20.120.1750">
    <property type="match status" value="1"/>
</dbReference>
<feature type="domain" description="RING-type" evidence="10">
    <location>
        <begin position="4"/>
        <end position="279"/>
    </location>
</feature>
<evidence type="ECO:0000256" key="4">
    <source>
        <dbReference type="ARBA" id="ARBA00022771"/>
    </source>
</evidence>
<dbReference type="GO" id="GO:0016740">
    <property type="term" value="F:transferase activity"/>
    <property type="evidence" value="ECO:0007669"/>
    <property type="project" value="UniProtKB-KW"/>
</dbReference>
<evidence type="ECO:0000259" key="10">
    <source>
        <dbReference type="PROSITE" id="PS51873"/>
    </source>
</evidence>
<evidence type="ECO:0000256" key="5">
    <source>
        <dbReference type="ARBA" id="ARBA00022786"/>
    </source>
</evidence>
<proteinExistence type="predicted"/>
<protein>
    <recommendedName>
        <fullName evidence="12">RING-type domain-containing protein</fullName>
    </recommendedName>
</protein>
<dbReference type="SUPFAM" id="SSF57850">
    <property type="entry name" value="RING/U-box"/>
    <property type="match status" value="1"/>
</dbReference>
<accession>A0A6C0K0J5</accession>
<evidence type="ECO:0000313" key="11">
    <source>
        <dbReference type="EMBL" id="QHU11562.1"/>
    </source>
</evidence>
<sequence length="472" mass="55432">MIQESRSCAICANDYTVQARKRVQCPYCQHECCAQCVKRYILSIRDDPCCMNCKHGWNKDFIDEQLTRNFLSGEYKRHREEVLLERESSFFQETVGLMERNKEQTDHCQTKIKGLAAERRELQRRISETSRSIQNYRNTLAHLELDATHTVSDIRTPFEKKTTYIRTCLADGCKGYINQRGNCGLCGLIMCTQCHEIKSQDENAEEHQCRQENIDSVAQIKKETRTCPQCHVNIYRIDGCRQMWCTQCHTAFDWRTGNIIRERIHNPHLYEWEMQQQQQQQSSTSSGNDAGGVGACRDNELPPLSVLRTFTQNHNTSVLIKRRLFDVHRNTQHILDIEIPRIEVHDTRNHGSGELFYRNIKLRVQYLRSFLARDDFKNQLVLRENRIQKNRNFQQILEMVSQACISFFHELLRVVGEEEKQNETNCPRAREINFLKKVDTLVTYTNTQLSAHTKRFKIRGYVLSPTLEIARS</sequence>
<keyword evidence="5" id="KW-0833">Ubl conjugation pathway</keyword>
<dbReference type="InterPro" id="IPR001841">
    <property type="entry name" value="Znf_RING"/>
</dbReference>
<evidence type="ECO:0000259" key="9">
    <source>
        <dbReference type="PROSITE" id="PS50089"/>
    </source>
</evidence>
<evidence type="ECO:0000256" key="8">
    <source>
        <dbReference type="SAM" id="MobiDB-lite"/>
    </source>
</evidence>
<evidence type="ECO:0000256" key="2">
    <source>
        <dbReference type="ARBA" id="ARBA00022723"/>
    </source>
</evidence>
<dbReference type="GO" id="GO:0008270">
    <property type="term" value="F:zinc ion binding"/>
    <property type="evidence" value="ECO:0007669"/>
    <property type="project" value="UniProtKB-KW"/>
</dbReference>
<dbReference type="InterPro" id="IPR044066">
    <property type="entry name" value="TRIAD_supradom"/>
</dbReference>
<evidence type="ECO:0000256" key="1">
    <source>
        <dbReference type="ARBA" id="ARBA00022679"/>
    </source>
</evidence>
<feature type="compositionally biased region" description="Low complexity" evidence="8">
    <location>
        <begin position="275"/>
        <end position="286"/>
    </location>
</feature>
<feature type="coiled-coil region" evidence="7">
    <location>
        <begin position="112"/>
        <end position="146"/>
    </location>
</feature>
<feature type="region of interest" description="Disordered" evidence="8">
    <location>
        <begin position="274"/>
        <end position="294"/>
    </location>
</feature>
<keyword evidence="4" id="KW-0863">Zinc-finger</keyword>
<reference evidence="11" key="1">
    <citation type="journal article" date="2020" name="Nature">
        <title>Giant virus diversity and host interactions through global metagenomics.</title>
        <authorList>
            <person name="Schulz F."/>
            <person name="Roux S."/>
            <person name="Paez-Espino D."/>
            <person name="Jungbluth S."/>
            <person name="Walsh D.A."/>
            <person name="Denef V.J."/>
            <person name="McMahon K.D."/>
            <person name="Konstantinidis K.T."/>
            <person name="Eloe-Fadrosh E.A."/>
            <person name="Kyrpides N.C."/>
            <person name="Woyke T."/>
        </authorList>
    </citation>
    <scope>NUCLEOTIDE SEQUENCE</scope>
    <source>
        <strain evidence="11">GVMAG-S-1101169-75</strain>
    </source>
</reference>